<evidence type="ECO:0000256" key="1">
    <source>
        <dbReference type="SAM" id="MobiDB-lite"/>
    </source>
</evidence>
<proteinExistence type="predicted"/>
<dbReference type="EMBL" id="CP069103">
    <property type="protein sequence ID" value="QSS50823.1"/>
    <property type="molecule type" value="Genomic_DNA"/>
</dbReference>
<reference evidence="2" key="1">
    <citation type="submission" date="2021-01" db="EMBL/GenBank/DDBJ databases">
        <title>Chromosome-level genome assembly of a human fungal pathogen reveals clustering of transcriptionally co-regulated genes.</title>
        <authorList>
            <person name="Voorhies M."/>
            <person name="Cohen S."/>
            <person name="Shea T.P."/>
            <person name="Petrus S."/>
            <person name="Munoz J.F."/>
            <person name="Poplawski S."/>
            <person name="Goldman W.E."/>
            <person name="Michael T."/>
            <person name="Cuomo C.A."/>
            <person name="Sil A."/>
            <person name="Beyhan S."/>
        </authorList>
    </citation>
    <scope>NUCLEOTIDE SEQUENCE</scope>
    <source>
        <strain evidence="2">H88</strain>
    </source>
</reference>
<evidence type="ECO:0000313" key="3">
    <source>
        <dbReference type="Proteomes" id="UP000663419"/>
    </source>
</evidence>
<organism evidence="2 3">
    <name type="scientific">Ajellomyces capsulatus (strain H88)</name>
    <name type="common">Darling's disease fungus</name>
    <name type="synonym">Histoplasma capsulatum</name>
    <dbReference type="NCBI Taxonomy" id="544711"/>
    <lineage>
        <taxon>Eukaryota</taxon>
        <taxon>Fungi</taxon>
        <taxon>Dikarya</taxon>
        <taxon>Ascomycota</taxon>
        <taxon>Pezizomycotina</taxon>
        <taxon>Eurotiomycetes</taxon>
        <taxon>Eurotiomycetidae</taxon>
        <taxon>Onygenales</taxon>
        <taxon>Ajellomycetaceae</taxon>
        <taxon>Histoplasma</taxon>
    </lineage>
</organism>
<protein>
    <submittedName>
        <fullName evidence="2">Uncharacterized protein</fullName>
    </submittedName>
</protein>
<feature type="compositionally biased region" description="Polar residues" evidence="1">
    <location>
        <begin position="40"/>
        <end position="50"/>
    </location>
</feature>
<gene>
    <name evidence="2" type="ORF">I7I53_05975</name>
</gene>
<sequence>MGKRLLHHIQAKKDTLWVRLITTKRLHTLMIPFPPPHQGNRASLTGKTQDTTHTHALYLRA</sequence>
<dbReference type="Proteomes" id="UP000663419">
    <property type="component" value="Chromosome 2"/>
</dbReference>
<evidence type="ECO:0000313" key="2">
    <source>
        <dbReference type="EMBL" id="QSS50823.1"/>
    </source>
</evidence>
<accession>A0A8A1LDV3</accession>
<name>A0A8A1LDV3_AJEC8</name>
<feature type="region of interest" description="Disordered" evidence="1">
    <location>
        <begin position="31"/>
        <end position="50"/>
    </location>
</feature>
<dbReference type="VEuPathDB" id="FungiDB:I7I53_05975"/>
<dbReference type="AlphaFoldDB" id="A0A8A1LDV3"/>